<dbReference type="InterPro" id="IPR012827">
    <property type="entry name" value="Hemerythrin_metal-bd"/>
</dbReference>
<feature type="domain" description="Hemerythrin-like" evidence="5">
    <location>
        <begin position="12"/>
        <end position="126"/>
    </location>
</feature>
<dbReference type="NCBIfam" id="NF033749">
    <property type="entry name" value="bact_hemeryth"/>
    <property type="match status" value="1"/>
</dbReference>
<organism evidence="6 7">
    <name type="scientific">Candidatus Geothrix odensensis</name>
    <dbReference type="NCBI Taxonomy" id="2954440"/>
    <lineage>
        <taxon>Bacteria</taxon>
        <taxon>Pseudomonadati</taxon>
        <taxon>Acidobacteriota</taxon>
        <taxon>Holophagae</taxon>
        <taxon>Holophagales</taxon>
        <taxon>Holophagaceae</taxon>
        <taxon>Geothrix</taxon>
    </lineage>
</organism>
<dbReference type="SUPFAM" id="SSF47188">
    <property type="entry name" value="Hemerythrin-like"/>
    <property type="match status" value="1"/>
</dbReference>
<reference evidence="6 7" key="1">
    <citation type="submission" date="2020-10" db="EMBL/GenBank/DDBJ databases">
        <title>Connecting structure to function with the recovery of over 1000 high-quality activated sludge metagenome-assembled genomes encoding full-length rRNA genes using long-read sequencing.</title>
        <authorList>
            <person name="Singleton C.M."/>
            <person name="Petriglieri F."/>
            <person name="Kristensen J.M."/>
            <person name="Kirkegaard R.H."/>
            <person name="Michaelsen T.Y."/>
            <person name="Andersen M.H."/>
            <person name="Karst S.M."/>
            <person name="Dueholm M.S."/>
            <person name="Nielsen P.H."/>
            <person name="Albertsen M."/>
        </authorList>
    </citation>
    <scope>NUCLEOTIDE SEQUENCE [LARGE SCALE GENOMIC DNA]</scope>
    <source>
        <strain evidence="6">OdNE_18-Q3-R46-58_MAXAC.008</strain>
    </source>
</reference>
<dbReference type="InterPro" id="IPR012312">
    <property type="entry name" value="Hemerythrin-like"/>
</dbReference>
<keyword evidence="2" id="KW-0561">Oxygen transport</keyword>
<accession>A0A936EZZ5</accession>
<dbReference type="InterPro" id="IPR050669">
    <property type="entry name" value="Hemerythrin"/>
</dbReference>
<keyword evidence="3" id="KW-0479">Metal-binding</keyword>
<dbReference type="AlphaFoldDB" id="A0A936EZZ5"/>
<keyword evidence="4" id="KW-0408">Iron</keyword>
<dbReference type="InterPro" id="IPR016131">
    <property type="entry name" value="Haemerythrin_Fe_BS"/>
</dbReference>
<dbReference type="CDD" id="cd12107">
    <property type="entry name" value="Hemerythrin"/>
    <property type="match status" value="1"/>
</dbReference>
<dbReference type="Gene3D" id="1.20.120.50">
    <property type="entry name" value="Hemerythrin-like"/>
    <property type="match status" value="1"/>
</dbReference>
<dbReference type="NCBIfam" id="TIGR02481">
    <property type="entry name" value="hemeryth_dom"/>
    <property type="match status" value="1"/>
</dbReference>
<evidence type="ECO:0000259" key="5">
    <source>
        <dbReference type="Pfam" id="PF01814"/>
    </source>
</evidence>
<evidence type="ECO:0000256" key="1">
    <source>
        <dbReference type="ARBA" id="ARBA00010587"/>
    </source>
</evidence>
<evidence type="ECO:0000313" key="6">
    <source>
        <dbReference type="EMBL" id="MBK8571200.1"/>
    </source>
</evidence>
<name>A0A936EZZ5_9BACT</name>
<dbReference type="Proteomes" id="UP000709959">
    <property type="component" value="Unassembled WGS sequence"/>
</dbReference>
<protein>
    <submittedName>
        <fullName evidence="6">Hemerythrin family protein</fullName>
    </submittedName>
</protein>
<dbReference type="GO" id="GO:0005344">
    <property type="term" value="F:oxygen carrier activity"/>
    <property type="evidence" value="ECO:0007669"/>
    <property type="project" value="UniProtKB-KW"/>
</dbReference>
<dbReference type="PROSITE" id="PS00550">
    <property type="entry name" value="HEMERYTHRINS"/>
    <property type="match status" value="1"/>
</dbReference>
<proteinExistence type="inferred from homology"/>
<comment type="similarity">
    <text evidence="1">Belongs to the hemerythrin family.</text>
</comment>
<dbReference type="PANTHER" id="PTHR37164">
    <property type="entry name" value="BACTERIOHEMERYTHRIN"/>
    <property type="match status" value="1"/>
</dbReference>
<evidence type="ECO:0000313" key="7">
    <source>
        <dbReference type="Proteomes" id="UP000709959"/>
    </source>
</evidence>
<evidence type="ECO:0000256" key="4">
    <source>
        <dbReference type="ARBA" id="ARBA00023004"/>
    </source>
</evidence>
<dbReference type="PANTHER" id="PTHR37164:SF1">
    <property type="entry name" value="BACTERIOHEMERYTHRIN"/>
    <property type="match status" value="1"/>
</dbReference>
<evidence type="ECO:0000256" key="2">
    <source>
        <dbReference type="ARBA" id="ARBA00022621"/>
    </source>
</evidence>
<dbReference type="EMBL" id="JADKCH010000001">
    <property type="protein sequence ID" value="MBK8571200.1"/>
    <property type="molecule type" value="Genomic_DNA"/>
</dbReference>
<dbReference type="InterPro" id="IPR035938">
    <property type="entry name" value="Hemerythrin-like_sf"/>
</dbReference>
<comment type="caution">
    <text evidence="6">The sequence shown here is derived from an EMBL/GenBank/DDBJ whole genome shotgun (WGS) entry which is preliminary data.</text>
</comment>
<sequence length="136" mass="15755">MSIADWNESFETGIEEIDAQHKHLFEVINRLAACFKAGRAETGARESLDFLNEYTKEHFYAEEEFMRVLGYPKLEAHQIEHTELLTKVQNLIVKMDEGFLITADVATFVADWLAHHINEVDMGYVQFIQERTAHLP</sequence>
<keyword evidence="2" id="KW-0813">Transport</keyword>
<dbReference type="Pfam" id="PF01814">
    <property type="entry name" value="Hemerythrin"/>
    <property type="match status" value="1"/>
</dbReference>
<gene>
    <name evidence="6" type="ORF">IPN91_00885</name>
</gene>
<dbReference type="GO" id="GO:0046872">
    <property type="term" value="F:metal ion binding"/>
    <property type="evidence" value="ECO:0007669"/>
    <property type="project" value="UniProtKB-KW"/>
</dbReference>
<evidence type="ECO:0000256" key="3">
    <source>
        <dbReference type="ARBA" id="ARBA00022723"/>
    </source>
</evidence>